<name>A0AAV0TX08_9STRA</name>
<evidence type="ECO:0000256" key="8">
    <source>
        <dbReference type="SAM" id="SignalP"/>
    </source>
</evidence>
<protein>
    <recommendedName>
        <fullName evidence="9">RxLR effector PexRD54 WY domain-containing protein</fullName>
    </recommendedName>
</protein>
<sequence>MRVHVQLFLAAVAITHTIKAEPTTFVGVSKNNSSTESSSTAAKTTTFATGSPTKPSEESINTAGRDDGERMFERLSEMVEKAKDAVRSKLGNVVAKTDIVQPEGYETFSEVATKHQKDSVSAFAELKKKFDLARLIVAAKKGSTPNDAVLELEKAQMEYWLNNKISSHDAFGLLKLNKAEDGLASPLFSYWITYVKRFNKGNAGESKIVFDILMSEFGDVALARLIVAAKKGSTPNIAVLRLEKAQMKYWLKEKMISAYDVFVLLKLNKADENLLTNPLFPYWSRYVKRFNKDNAGVRKSVLYILMLKYGNEDLARLIVAAKKGSTPNIDVLGLEKAQMDYWLNNKISAYDVFVLLKLNKADDNLLTHPLFPYWSTYVKRVSAKYHQKKLSVVDILTPKYYSDVDLARLIVAAKKGSTPNDAVLELEKAQMEYWLNNKISSHDAFGLLKLNKAEDGLASPLFSYWITYVKRFNKGNAGESKIVFDVLMSEFGDVALARLIVNAKKNKENEEINKNAVALGEEQLKYWLRKGESIDEVFEMLRLHTVEDSVLTNPVFNQWYSYFEMVNKKHGNKESVIDFLSSKKGTSFEDFMKDELEKANLGTKSRVDELFVDLRLERVGDGLFTDPLFIFWRACLEKFNGAHPKKSRTSVIQSLRTVYGDKGLADLIRAEEKVTKSSEYASRLENDLCATWLSDGKSLDDVFKFLDLNRADYKLLENPSMKTFAKITQFFVSMDSKELPMTKEASFEEHEILRGIKIASGTGGLRTTTLEKALFRLWFTQKKHPEEVYKMYFGQDKLSGILKDEGNLFEIPLFITFVKYSEGYSRTRSLAIDDDVNEVVRNPENKKWGTDPTNQVNFVVREFKMPLVIEKEFKDKMDKLGEMIMSVKESSSNSVKASSSKPMKESSSNSALFAVKQVEDALFIWWNQRVTPDLVFKKLQLNTKMAPAELFENPSFRWWIDYMDSFFTQAKRTEETGKTLMEVFEPSTNLVWLRNAREEKTTKELADRVWTNLLKEHLQANTSPEKVKKNLMIPPIANDDEVDLQRYSKALHRRKTER</sequence>
<dbReference type="InterPro" id="IPR054463">
    <property type="entry name" value="PexRD54_WY"/>
</dbReference>
<proteinExistence type="inferred from homology"/>
<evidence type="ECO:0000256" key="5">
    <source>
        <dbReference type="ARBA" id="ARBA00022729"/>
    </source>
</evidence>
<evidence type="ECO:0000256" key="3">
    <source>
        <dbReference type="ARBA" id="ARBA00010400"/>
    </source>
</evidence>
<evidence type="ECO:0000259" key="9">
    <source>
        <dbReference type="Pfam" id="PF22748"/>
    </source>
</evidence>
<gene>
    <name evidence="10" type="ORF">PFR002_LOCUS5907</name>
</gene>
<dbReference type="AlphaFoldDB" id="A0AAV0TX08"/>
<dbReference type="EMBL" id="CANTFK010000822">
    <property type="protein sequence ID" value="CAI5728901.1"/>
    <property type="molecule type" value="Genomic_DNA"/>
</dbReference>
<evidence type="ECO:0000313" key="11">
    <source>
        <dbReference type="Proteomes" id="UP001159659"/>
    </source>
</evidence>
<evidence type="ECO:0000256" key="1">
    <source>
        <dbReference type="ARBA" id="ARBA00004340"/>
    </source>
</evidence>
<feature type="compositionally biased region" description="Low complexity" evidence="7">
    <location>
        <begin position="33"/>
        <end position="51"/>
    </location>
</feature>
<evidence type="ECO:0000256" key="4">
    <source>
        <dbReference type="ARBA" id="ARBA00022525"/>
    </source>
</evidence>
<evidence type="ECO:0000256" key="2">
    <source>
        <dbReference type="ARBA" id="ARBA00004613"/>
    </source>
</evidence>
<feature type="compositionally biased region" description="Polar residues" evidence="7">
    <location>
        <begin position="52"/>
        <end position="62"/>
    </location>
</feature>
<feature type="region of interest" description="Disordered" evidence="7">
    <location>
        <begin position="29"/>
        <end position="64"/>
    </location>
</feature>
<dbReference type="Proteomes" id="UP001159659">
    <property type="component" value="Unassembled WGS sequence"/>
</dbReference>
<feature type="domain" description="RxLR effector PexRD54 WY" evidence="9">
    <location>
        <begin position="246"/>
        <end position="287"/>
    </location>
</feature>
<feature type="chain" id="PRO_5043460389" description="RxLR effector PexRD54 WY domain-containing protein" evidence="8">
    <location>
        <begin position="21"/>
        <end position="1058"/>
    </location>
</feature>
<feature type="signal peptide" evidence="8">
    <location>
        <begin position="1"/>
        <end position="20"/>
    </location>
</feature>
<keyword evidence="6" id="KW-0843">Virulence</keyword>
<organism evidence="10 11">
    <name type="scientific">Peronospora farinosa</name>
    <dbReference type="NCBI Taxonomy" id="134698"/>
    <lineage>
        <taxon>Eukaryota</taxon>
        <taxon>Sar</taxon>
        <taxon>Stramenopiles</taxon>
        <taxon>Oomycota</taxon>
        <taxon>Peronosporomycetes</taxon>
        <taxon>Peronosporales</taxon>
        <taxon>Peronosporaceae</taxon>
        <taxon>Peronospora</taxon>
    </lineage>
</organism>
<comment type="similarity">
    <text evidence="3">Belongs to the RxLR effector family.</text>
</comment>
<comment type="caution">
    <text evidence="10">The sequence shown here is derived from an EMBL/GenBank/DDBJ whole genome shotgun (WGS) entry which is preliminary data.</text>
</comment>
<accession>A0AAV0TX08</accession>
<evidence type="ECO:0000256" key="6">
    <source>
        <dbReference type="ARBA" id="ARBA00023026"/>
    </source>
</evidence>
<keyword evidence="4" id="KW-0964">Secreted</keyword>
<keyword evidence="5 8" id="KW-0732">Signal</keyword>
<evidence type="ECO:0000256" key="7">
    <source>
        <dbReference type="SAM" id="MobiDB-lite"/>
    </source>
</evidence>
<reference evidence="10" key="1">
    <citation type="submission" date="2022-12" db="EMBL/GenBank/DDBJ databases">
        <authorList>
            <person name="Webb A."/>
        </authorList>
    </citation>
    <scope>NUCLEOTIDE SEQUENCE</scope>
    <source>
        <strain evidence="10">Pf2</strain>
    </source>
</reference>
<feature type="domain" description="RxLR effector PexRD54 WY" evidence="9">
    <location>
        <begin position="338"/>
        <end position="378"/>
    </location>
</feature>
<evidence type="ECO:0000313" key="10">
    <source>
        <dbReference type="EMBL" id="CAI5728901.1"/>
    </source>
</evidence>
<dbReference type="Pfam" id="PF22748">
    <property type="entry name" value="PexRD54_WY"/>
    <property type="match status" value="2"/>
</dbReference>
<comment type="subcellular location">
    <subcellularLocation>
        <location evidence="1">Host cell</location>
    </subcellularLocation>
    <subcellularLocation>
        <location evidence="2">Secreted</location>
    </subcellularLocation>
</comment>